<accession>A0A919RLR6</accession>
<dbReference type="Gene3D" id="3.90.1200.10">
    <property type="match status" value="1"/>
</dbReference>
<keyword evidence="2" id="KW-1185">Reference proteome</keyword>
<sequence>MLSKSTTLARRAVRLLLDRGLVTPADVHRYGLSARDASESNGVVLVELGDGRGYAVKETTGPRDDAQGDPDREIALYRTAHDAPATAHLLPRLELYDPDTGLLVLEGVVAARRLDRLPPPRDPLDERTAAAFGRTLGAWHQAAAALPPLRPVRPWLLDIAGPRRLPVLNHDERLRPLADAIAADPAHRAAMDAVAAAWTCDTAIHGDVRFSNVLIRPSGSALLVDWESAGTGDTRWDVAGGVQEYLSAGAPPPTVEAFLDGYARGRGRPADRARLAPFTACRLLIRALQLATWLPEPHAEIQRHRALARDVQPLGAA</sequence>
<dbReference type="SUPFAM" id="SSF56112">
    <property type="entry name" value="Protein kinase-like (PK-like)"/>
    <property type="match status" value="1"/>
</dbReference>
<dbReference type="AlphaFoldDB" id="A0A919RLR6"/>
<evidence type="ECO:0000313" key="2">
    <source>
        <dbReference type="Proteomes" id="UP000606172"/>
    </source>
</evidence>
<evidence type="ECO:0008006" key="3">
    <source>
        <dbReference type="Google" id="ProtNLM"/>
    </source>
</evidence>
<evidence type="ECO:0000313" key="1">
    <source>
        <dbReference type="EMBL" id="GII96130.1"/>
    </source>
</evidence>
<organism evidence="1 2">
    <name type="scientific">Sinosporangium siamense</name>
    <dbReference type="NCBI Taxonomy" id="1367973"/>
    <lineage>
        <taxon>Bacteria</taxon>
        <taxon>Bacillati</taxon>
        <taxon>Actinomycetota</taxon>
        <taxon>Actinomycetes</taxon>
        <taxon>Streptosporangiales</taxon>
        <taxon>Streptosporangiaceae</taxon>
        <taxon>Sinosporangium</taxon>
    </lineage>
</organism>
<protein>
    <recommendedName>
        <fullName evidence="3">Phosphotransferase enzyme family protein</fullName>
    </recommendedName>
</protein>
<name>A0A919RLR6_9ACTN</name>
<proteinExistence type="predicted"/>
<comment type="caution">
    <text evidence="1">The sequence shown here is derived from an EMBL/GenBank/DDBJ whole genome shotgun (WGS) entry which is preliminary data.</text>
</comment>
<dbReference type="EMBL" id="BOOW01000042">
    <property type="protein sequence ID" value="GII96130.1"/>
    <property type="molecule type" value="Genomic_DNA"/>
</dbReference>
<gene>
    <name evidence="1" type="ORF">Ssi02_63610</name>
</gene>
<dbReference type="Proteomes" id="UP000606172">
    <property type="component" value="Unassembled WGS sequence"/>
</dbReference>
<dbReference type="InterPro" id="IPR011009">
    <property type="entry name" value="Kinase-like_dom_sf"/>
</dbReference>
<reference evidence="1" key="1">
    <citation type="submission" date="2021-01" db="EMBL/GenBank/DDBJ databases">
        <title>Whole genome shotgun sequence of Sinosporangium siamense NBRC 109515.</title>
        <authorList>
            <person name="Komaki H."/>
            <person name="Tamura T."/>
        </authorList>
    </citation>
    <scope>NUCLEOTIDE SEQUENCE</scope>
    <source>
        <strain evidence="1">NBRC 109515</strain>
    </source>
</reference>
<dbReference type="RefSeq" id="WP_204031157.1">
    <property type="nucleotide sequence ID" value="NZ_BOOW01000042.1"/>
</dbReference>